<dbReference type="RefSeq" id="WP_307354996.1">
    <property type="nucleotide sequence ID" value="NZ_BAAACJ010000025.1"/>
</dbReference>
<dbReference type="PRINTS" id="PR00998">
    <property type="entry name" value="CRBOXYPTASET"/>
</dbReference>
<dbReference type="Pfam" id="PF02074">
    <property type="entry name" value="Peptidase_M32"/>
    <property type="match status" value="1"/>
</dbReference>
<reference evidence="2 3" key="1">
    <citation type="submission" date="2023-07" db="EMBL/GenBank/DDBJ databases">
        <title>Genomic Encyclopedia of Type Strains, Phase IV (KMG-IV): sequencing the most valuable type-strain genomes for metagenomic binning, comparative biology and taxonomic classification.</title>
        <authorList>
            <person name="Goeker M."/>
        </authorList>
    </citation>
    <scope>NUCLEOTIDE SEQUENCE [LARGE SCALE GENOMIC DNA]</scope>
    <source>
        <strain evidence="2 3">DSM 1400</strain>
    </source>
</reference>
<sequence length="503" mass="59015">MKKDFDLKLKEFKEYLTKIHYLSCATNVLYWDARVYMPRKGSDFRSNVLGYLSGELYKLQTSPKIQEFIEYFDPINDLDVVTRAMVDNVKLEYEKTKKIPEDRFTEYNILVSKSENAWKEAKDNSDFTIFQPYLEKIVNFQKEFIGYWGYKDNKYDTLLDFFEPGITVEKLDKVFSEMRNSTIELLNKIKNSDVKIDKSILTKKIDIEKQDKFSKDVLTQMGFDFDAGRLDQTEHPFTIDFGNKDIRITTHYFEDNFIIGGLLGNVHEGGHGIYEQDIPDDLEGTSLNTGTSMGIHESQSRFYENILGRSKGFWTYFYPILQEQIEEYKDIDFNEFYKAINLVEPSLVRTESDELTYGLHIIIRYELEKALINDEIQVKDLPEIWNKKYKEYLGVEPKNDAEGVLQDVHWAGGSFGYFPSYALGNLYGAQFLKKMENDIPNLNDKIEKGELEVVHQWLKENIHKYGAVYKPTTLIKKVTGEELSAKYFIDYLNDKYKEIYELS</sequence>
<gene>
    <name evidence="2" type="ORF">QOZ93_000525</name>
</gene>
<comment type="function">
    <text evidence="1">Broad specificity carboxypetidase that releases amino acids sequentially from the C-terminus, including neutral, aromatic, polar and basic residues.</text>
</comment>
<dbReference type="Proteomes" id="UP001224418">
    <property type="component" value="Unassembled WGS sequence"/>
</dbReference>
<dbReference type="EMBL" id="JAUSWN010000003">
    <property type="protein sequence ID" value="MDQ0478797.1"/>
    <property type="molecule type" value="Genomic_DNA"/>
</dbReference>
<keyword evidence="1" id="KW-0645">Protease</keyword>
<comment type="catalytic activity">
    <reaction evidence="1">
        <text>Release of a C-terminal amino acid with broad specificity, except for -Pro.</text>
        <dbReference type="EC" id="3.4.17.19"/>
    </reaction>
</comment>
<comment type="caution">
    <text evidence="2">The sequence shown here is derived from an EMBL/GenBank/DDBJ whole genome shotgun (WGS) entry which is preliminary data.</text>
</comment>
<keyword evidence="3" id="KW-1185">Reference proteome</keyword>
<name>A0ABU0JS85_HATLI</name>
<keyword evidence="1 2" id="KW-0378">Hydrolase</keyword>
<evidence type="ECO:0000256" key="1">
    <source>
        <dbReference type="PIRNR" id="PIRNR006615"/>
    </source>
</evidence>
<dbReference type="PROSITE" id="PS52034">
    <property type="entry name" value="PEPTIDASE_M32"/>
    <property type="match status" value="1"/>
</dbReference>
<evidence type="ECO:0000313" key="3">
    <source>
        <dbReference type="Proteomes" id="UP001224418"/>
    </source>
</evidence>
<dbReference type="PIRSF" id="PIRSF006615">
    <property type="entry name" value="Zn_crbxpep_Taq"/>
    <property type="match status" value="1"/>
</dbReference>
<organism evidence="2 3">
    <name type="scientific">Hathewaya limosa</name>
    <name type="common">Clostridium limosum</name>
    <dbReference type="NCBI Taxonomy" id="1536"/>
    <lineage>
        <taxon>Bacteria</taxon>
        <taxon>Bacillati</taxon>
        <taxon>Bacillota</taxon>
        <taxon>Clostridia</taxon>
        <taxon>Eubacteriales</taxon>
        <taxon>Clostridiaceae</taxon>
        <taxon>Hathewaya</taxon>
    </lineage>
</organism>
<dbReference type="SUPFAM" id="SSF55486">
    <property type="entry name" value="Metalloproteases ('zincins'), catalytic domain"/>
    <property type="match status" value="1"/>
</dbReference>
<dbReference type="InterPro" id="IPR001333">
    <property type="entry name" value="Peptidase_M32_Taq"/>
</dbReference>
<evidence type="ECO:0000313" key="2">
    <source>
        <dbReference type="EMBL" id="MDQ0478797.1"/>
    </source>
</evidence>
<dbReference type="GO" id="GO:0004180">
    <property type="term" value="F:carboxypeptidase activity"/>
    <property type="evidence" value="ECO:0007669"/>
    <property type="project" value="UniProtKB-KW"/>
</dbReference>
<keyword evidence="1 2" id="KW-0121">Carboxypeptidase</keyword>
<accession>A0ABU0JS85</accession>
<keyword evidence="1" id="KW-0479">Metal-binding</keyword>
<dbReference type="EC" id="3.4.17.19" evidence="1"/>
<dbReference type="PANTHER" id="PTHR34217">
    <property type="entry name" value="METAL-DEPENDENT CARBOXYPEPTIDASE"/>
    <property type="match status" value="1"/>
</dbReference>
<dbReference type="CDD" id="cd06460">
    <property type="entry name" value="M32_Taq"/>
    <property type="match status" value="1"/>
</dbReference>
<proteinExistence type="inferred from homology"/>
<dbReference type="PANTHER" id="PTHR34217:SF1">
    <property type="entry name" value="CARBOXYPEPTIDASE 1"/>
    <property type="match status" value="1"/>
</dbReference>
<comment type="similarity">
    <text evidence="1">Belongs to the peptidase M32 family.</text>
</comment>
<dbReference type="Gene3D" id="1.10.1370.30">
    <property type="match status" value="1"/>
</dbReference>
<protein>
    <recommendedName>
        <fullName evidence="1">Metal-dependent carboxypeptidase</fullName>
        <ecNumber evidence="1">3.4.17.19</ecNumber>
    </recommendedName>
</protein>
<keyword evidence="1" id="KW-0482">Metalloprotease</keyword>